<dbReference type="Proteomes" id="UP000515123">
    <property type="component" value="Linkage group 8"/>
</dbReference>
<dbReference type="InterPro" id="IPR044189">
    <property type="entry name" value="XPO4/7-like"/>
</dbReference>
<comment type="similarity">
    <text evidence="3">Belongs to the exportin family.</text>
</comment>
<dbReference type="SUPFAM" id="SSF48371">
    <property type="entry name" value="ARM repeat"/>
    <property type="match status" value="1"/>
</dbReference>
<dbReference type="PANTHER" id="PTHR12596:SF1">
    <property type="entry name" value="EXPORTIN-4"/>
    <property type="match status" value="1"/>
</dbReference>
<proteinExistence type="inferred from homology"/>
<evidence type="ECO:0000256" key="7">
    <source>
        <dbReference type="ARBA" id="ARBA00023242"/>
    </source>
</evidence>
<sequence>MQGFPGGLPDLAHLQATMNAIEHACSLIQMHMNPAEAESVIASLHSSHMPYQTCRFIIETSKVPNARFQAAGAIGDAAIREWGILIDENKRSLIIFCLQYVMEHASAPDAYVQSKVSAVAARLLKRGWLEFPEAEKAAILFEVKQSILGNHGSGPQFVGINFVESLVSEFSPSTSSDLGLPREFHEQCQSFLEMNYLKEFYCWAQAALLSVSNKILEHPTSVPEEKVCSAALRLMFQILNWDFKHTANEPDNSHSRINTLTSGIRHDAVMLKKFDHSLVKPGPTWNDVLISSGHTSWLLNFYATLREKCSYDTLWIDSPIAVSARQLIVQLCSLAGAVFPSDNGETQIKHIALILSAIIQWIDPPDVISASIQSGQSESEFIDGCHALLSMASLTSAMLFDNLLTSVRPYGTIHVLSSLTSEVVKILTVNQDEEETWSADALDILLETWSVTLGQMDGDKTILPHDRVFAASSLFNTIVESHLKAAADSALDENDDTEYFHASVSKRDERLASYALIARAAADMTVPFLVRLFSERFSLLSQRISGNESTRTLEELYWLLLITGHVLTDSGEGETALVPEALQAGFLNVVEAVHHPVVALSWSIIQFSRQCLDTEMRSMYFSPRLMEAVIWFLARWVATYLLPLDTRKEQISTTYHDDGSQHESQFSRKILLTFAVEHNQVDFVLDSVVRISAATLTLYPGENELQALTCQKLLAALVRHKQISVRLLLLDSWRDLARAFANERALFSVNARIQRSLAETLVCAASFIKDSEASAQYLRDLLGPIVACLVDNSSRNDLKAVAQQADAIYMVSCLLERLRGAARATQPRTQKALFEMGHSMMNPLLTLLEAYKNQSAVVYLILKFVVDFVDGQVVYLGAKETTILINFCLRLLQIYSCNNIGKISLSLSTSLRSEAQVEKYKDLRALLQLLTNICSKDLVDFSSVGDDENTTDISEVIYVGLHIVTPLISLDLLKYPKLSRDYFALVSHMLEVYPEKVAQLNKDAFAHVIGTLDFGIQHQDIDVFEKCLSAVNALASYHFKQRSAGKEGLNAQTVESQGSNGKLQESITSHFLRLLMQLLLFEDFRMELAGSAADALLPLLLCEQDLYQRLVQELLERQPIPALKSRLASAFHSLTSSNQLSSSLNRPNRQRFRKNLHEFLVEVSGFMRIK</sequence>
<reference evidence="11" key="2">
    <citation type="submission" date="2025-08" db="UniProtKB">
        <authorList>
            <consortium name="RefSeq"/>
        </authorList>
    </citation>
    <scope>IDENTIFICATION</scope>
    <source>
        <tissue evidence="11">Leaf</tissue>
    </source>
</reference>
<dbReference type="OrthoDB" id="5548448at2759"/>
<evidence type="ECO:0000313" key="11">
    <source>
        <dbReference type="RefSeq" id="XP_020093810.1"/>
    </source>
</evidence>
<feature type="domain" description="Exportin-1 C-terminal" evidence="9">
    <location>
        <begin position="966"/>
        <end position="1034"/>
    </location>
</feature>
<gene>
    <name evidence="11" type="primary">LOC109713923</name>
</gene>
<dbReference type="RefSeq" id="XP_020093810.1">
    <property type="nucleotide sequence ID" value="XM_020238221.1"/>
</dbReference>
<evidence type="ECO:0000256" key="4">
    <source>
        <dbReference type="ARBA" id="ARBA00022448"/>
    </source>
</evidence>
<dbReference type="InterPro" id="IPR016024">
    <property type="entry name" value="ARM-type_fold"/>
</dbReference>
<keyword evidence="6" id="KW-0653">Protein transport</keyword>
<accession>A0A6P5FKY0</accession>
<name>A0A6P5FKY0_ANACO</name>
<dbReference type="GO" id="GO:0006611">
    <property type="term" value="P:protein export from nucleus"/>
    <property type="evidence" value="ECO:0007669"/>
    <property type="project" value="TreeGrafter"/>
</dbReference>
<evidence type="ECO:0000256" key="6">
    <source>
        <dbReference type="ARBA" id="ARBA00022927"/>
    </source>
</evidence>
<keyword evidence="4" id="KW-0813">Transport</keyword>
<keyword evidence="7" id="KW-0539">Nucleus</keyword>
<dbReference type="InterPro" id="IPR014877">
    <property type="entry name" value="XPO1_C_dom"/>
</dbReference>
<dbReference type="AlphaFoldDB" id="A0A6P5FKY0"/>
<evidence type="ECO:0000256" key="1">
    <source>
        <dbReference type="ARBA" id="ARBA00004123"/>
    </source>
</evidence>
<reference evidence="10" key="1">
    <citation type="journal article" date="2015" name="Nat. Genet.">
        <title>The pineapple genome and the evolution of CAM photosynthesis.</title>
        <authorList>
            <person name="Ming R."/>
            <person name="VanBuren R."/>
            <person name="Wai C.M."/>
            <person name="Tang H."/>
            <person name="Schatz M.C."/>
            <person name="Bowers J.E."/>
            <person name="Lyons E."/>
            <person name="Wang M.L."/>
            <person name="Chen J."/>
            <person name="Biggers E."/>
            <person name="Zhang J."/>
            <person name="Huang L."/>
            <person name="Zhang L."/>
            <person name="Miao W."/>
            <person name="Zhang J."/>
            <person name="Ye Z."/>
            <person name="Miao C."/>
            <person name="Lin Z."/>
            <person name="Wang H."/>
            <person name="Zhou H."/>
            <person name="Yim W.C."/>
            <person name="Priest H.D."/>
            <person name="Zheng C."/>
            <person name="Woodhouse M."/>
            <person name="Edger P.P."/>
            <person name="Guyot R."/>
            <person name="Guo H.B."/>
            <person name="Guo H."/>
            <person name="Zheng G."/>
            <person name="Singh R."/>
            <person name="Sharma A."/>
            <person name="Min X."/>
            <person name="Zheng Y."/>
            <person name="Lee H."/>
            <person name="Gurtowski J."/>
            <person name="Sedlazeck F.J."/>
            <person name="Harkess A."/>
            <person name="McKain M.R."/>
            <person name="Liao Z."/>
            <person name="Fang J."/>
            <person name="Liu J."/>
            <person name="Zhang X."/>
            <person name="Zhang Q."/>
            <person name="Hu W."/>
            <person name="Qin Y."/>
            <person name="Wang K."/>
            <person name="Chen L.Y."/>
            <person name="Shirley N."/>
            <person name="Lin Y.R."/>
            <person name="Liu L.Y."/>
            <person name="Hernandez A.G."/>
            <person name="Wright C.L."/>
            <person name="Bulone V."/>
            <person name="Tuskan G.A."/>
            <person name="Heath K."/>
            <person name="Zee F."/>
            <person name="Moore P.H."/>
            <person name="Sunkar R."/>
            <person name="Leebens-Mack J.H."/>
            <person name="Mockler T."/>
            <person name="Bennetzen J.L."/>
            <person name="Freeling M."/>
            <person name="Sankoff D."/>
            <person name="Paterson A.H."/>
            <person name="Zhu X."/>
            <person name="Yang X."/>
            <person name="Smith J.A."/>
            <person name="Cushman J.C."/>
            <person name="Paull R.E."/>
            <person name="Yu Q."/>
        </authorList>
    </citation>
    <scope>NUCLEOTIDE SEQUENCE [LARGE SCALE GENOMIC DNA]</scope>
    <source>
        <strain evidence="10">cv. F153</strain>
    </source>
</reference>
<comment type="subcellular location">
    <subcellularLocation>
        <location evidence="2">Cytoplasm</location>
    </subcellularLocation>
    <subcellularLocation>
        <location evidence="1">Nucleus</location>
    </subcellularLocation>
</comment>
<dbReference type="InterPro" id="IPR011989">
    <property type="entry name" value="ARM-like"/>
</dbReference>
<dbReference type="PANTHER" id="PTHR12596">
    <property type="entry name" value="EXPORTIN 4,7-RELATED"/>
    <property type="match status" value="1"/>
</dbReference>
<evidence type="ECO:0000256" key="2">
    <source>
        <dbReference type="ARBA" id="ARBA00004496"/>
    </source>
</evidence>
<dbReference type="GO" id="GO:0005049">
    <property type="term" value="F:nuclear export signal receptor activity"/>
    <property type="evidence" value="ECO:0007669"/>
    <property type="project" value="InterPro"/>
</dbReference>
<evidence type="ECO:0000313" key="10">
    <source>
        <dbReference type="Proteomes" id="UP000515123"/>
    </source>
</evidence>
<dbReference type="FunFam" id="1.25.10.10:FF:000287">
    <property type="entry name" value="Exportin-4 protein"/>
    <property type="match status" value="1"/>
</dbReference>
<evidence type="ECO:0000256" key="8">
    <source>
        <dbReference type="ARBA" id="ARBA00040444"/>
    </source>
</evidence>
<dbReference type="Pfam" id="PF08767">
    <property type="entry name" value="CRM1_C"/>
    <property type="match status" value="1"/>
</dbReference>
<protein>
    <recommendedName>
        <fullName evidence="8">Exportin-4</fullName>
    </recommendedName>
</protein>
<dbReference type="Gene3D" id="1.25.10.10">
    <property type="entry name" value="Leucine-rich Repeat Variant"/>
    <property type="match status" value="2"/>
</dbReference>
<evidence type="ECO:0000256" key="3">
    <source>
        <dbReference type="ARBA" id="ARBA00009466"/>
    </source>
</evidence>
<evidence type="ECO:0000259" key="9">
    <source>
        <dbReference type="Pfam" id="PF08767"/>
    </source>
</evidence>
<organism evidence="10 11">
    <name type="scientific">Ananas comosus</name>
    <name type="common">Pineapple</name>
    <name type="synonym">Ananas ananas</name>
    <dbReference type="NCBI Taxonomy" id="4615"/>
    <lineage>
        <taxon>Eukaryota</taxon>
        <taxon>Viridiplantae</taxon>
        <taxon>Streptophyta</taxon>
        <taxon>Embryophyta</taxon>
        <taxon>Tracheophyta</taxon>
        <taxon>Spermatophyta</taxon>
        <taxon>Magnoliopsida</taxon>
        <taxon>Liliopsida</taxon>
        <taxon>Poales</taxon>
        <taxon>Bromeliaceae</taxon>
        <taxon>Bromelioideae</taxon>
        <taxon>Ananas</taxon>
    </lineage>
</organism>
<evidence type="ECO:0000256" key="5">
    <source>
        <dbReference type="ARBA" id="ARBA00022490"/>
    </source>
</evidence>
<dbReference type="GeneID" id="109713923"/>
<keyword evidence="10" id="KW-1185">Reference proteome</keyword>
<dbReference type="GO" id="GO:0005643">
    <property type="term" value="C:nuclear pore"/>
    <property type="evidence" value="ECO:0007669"/>
    <property type="project" value="TreeGrafter"/>
</dbReference>
<keyword evidence="5" id="KW-0963">Cytoplasm</keyword>
<dbReference type="GO" id="GO:0005737">
    <property type="term" value="C:cytoplasm"/>
    <property type="evidence" value="ECO:0007669"/>
    <property type="project" value="UniProtKB-SubCell"/>
</dbReference>